<dbReference type="AlphaFoldDB" id="A0A2S2R9T9"/>
<dbReference type="EMBL" id="GGMS01017603">
    <property type="protein sequence ID" value="MBY86806.1"/>
    <property type="molecule type" value="Transcribed_RNA"/>
</dbReference>
<reference evidence="1" key="1">
    <citation type="submission" date="2018-04" db="EMBL/GenBank/DDBJ databases">
        <title>Transcriptome assembly of Sipha flava.</title>
        <authorList>
            <person name="Scully E.D."/>
            <person name="Geib S.M."/>
            <person name="Palmer N.A."/>
            <person name="Koch K."/>
            <person name="Bradshaw J."/>
            <person name="Heng-Moss T."/>
            <person name="Sarath G."/>
        </authorList>
    </citation>
    <scope>NUCLEOTIDE SEQUENCE</scope>
</reference>
<accession>A0A2S2R9T9</accession>
<gene>
    <name evidence="1" type="primary">Pol_12</name>
    <name evidence="1" type="ORF">g.89144</name>
</gene>
<dbReference type="PANTHER" id="PTHR47510">
    <property type="entry name" value="REVERSE TRANSCRIPTASE DOMAIN-CONTAINING PROTEIN"/>
    <property type="match status" value="1"/>
</dbReference>
<evidence type="ECO:0000313" key="1">
    <source>
        <dbReference type="EMBL" id="MBY86806.1"/>
    </source>
</evidence>
<dbReference type="PANTHER" id="PTHR47510:SF3">
    <property type="entry name" value="ENDO_EXONUCLEASE_PHOSPHATASE DOMAIN-CONTAINING PROTEIN"/>
    <property type="match status" value="1"/>
</dbReference>
<name>A0A2S2R9T9_9HEMI</name>
<dbReference type="OrthoDB" id="6607175at2759"/>
<organism evidence="1">
    <name type="scientific">Sipha flava</name>
    <name type="common">yellow sugarcane aphid</name>
    <dbReference type="NCBI Taxonomy" id="143950"/>
    <lineage>
        <taxon>Eukaryota</taxon>
        <taxon>Metazoa</taxon>
        <taxon>Ecdysozoa</taxon>
        <taxon>Arthropoda</taxon>
        <taxon>Hexapoda</taxon>
        <taxon>Insecta</taxon>
        <taxon>Pterygota</taxon>
        <taxon>Neoptera</taxon>
        <taxon>Paraneoptera</taxon>
        <taxon>Hemiptera</taxon>
        <taxon>Sternorrhyncha</taxon>
        <taxon>Aphidomorpha</taxon>
        <taxon>Aphidoidea</taxon>
        <taxon>Aphididae</taxon>
        <taxon>Sipha</taxon>
    </lineage>
</organism>
<proteinExistence type="predicted"/>
<protein>
    <submittedName>
        <fullName evidence="1">Retrovirus-related Pol polyprotein LINE-1</fullName>
    </submittedName>
</protein>
<sequence>MPNLSHPSYYQITSIFHFFALNLNSSPNNATVILSHVKSSPYYTTHNTFGVLLGKNRSFQSIPSYVSLHGKQSTSPSDTANLFASYFSSVFTQPSPTPSQTLHSICLFPLPSNAYFSISDVYKCLWSLRNIKSVGPDGIQGDFLYKLRSVLAEPLWLLFRRSIDSGIFPSALKLGLIRPIFKSCNSTDVSNYRPITILPHLSKIFETLVLNSVRSSLNHILIDEKHGFHPGRSTITCNLSLHSYIYMILFAITSK</sequence>